<proteinExistence type="predicted"/>
<dbReference type="Pfam" id="PF13374">
    <property type="entry name" value="TPR_10"/>
    <property type="match status" value="4"/>
</dbReference>
<name>A0AAD6YE94_9AGAR</name>
<comment type="caution">
    <text evidence="2">The sequence shown here is derived from an EMBL/GenBank/DDBJ whole genome shotgun (WGS) entry which is preliminary data.</text>
</comment>
<dbReference type="InterPro" id="IPR011990">
    <property type="entry name" value="TPR-like_helical_dom_sf"/>
</dbReference>
<organism evidence="2 3">
    <name type="scientific">Mycena pura</name>
    <dbReference type="NCBI Taxonomy" id="153505"/>
    <lineage>
        <taxon>Eukaryota</taxon>
        <taxon>Fungi</taxon>
        <taxon>Dikarya</taxon>
        <taxon>Basidiomycota</taxon>
        <taxon>Agaricomycotina</taxon>
        <taxon>Agaricomycetes</taxon>
        <taxon>Agaricomycetidae</taxon>
        <taxon>Agaricales</taxon>
        <taxon>Marasmiineae</taxon>
        <taxon>Mycenaceae</taxon>
        <taxon>Mycena</taxon>
    </lineage>
</organism>
<sequence>MAHGFLIECKATGNISDLETAIFLLQSAARKFSDTDPRLKECQNCLATALLTQFRFVGGTDNVYKALALRARTVGLVIVLSGSSLTETVFDSVDDSPNDMMISALDILRGFHQAVDLATLENAITLYQEALSLQAPSHQKWICSMELTEALLMQFHCTGDMAQVDEAVTCMRQCTLMQQNLTFRLGTALLEQAQIEDRNRRRQYILEAAEVLQKASMSDQRAIQFMRTGQDLSQVFQQTKNTRDIDAAIGNLRQATLLLSSGHALQGSLLGELAQMLHNRYDETGNLNNLAEAIGIGRVALILHPASHPERSTSLNNLANAIIAQYHQKGDINDLEEVIELHREALALHSTSHPDCQLYLHNLATSIQFRYERKGDFKDLEEAVKLHREALALVPGPCPARGGSLNGLAGVLQTQYKQRGDFKDLEEAIELLREALTLLPVHQLDYRSSLNNLGFAVQTRYEQKGDITDLEEAITLMREVLAFWPAPNPNRGRSLNNLASAVALRYEKTSDFKDLQEAIQLYREALTLRPTGHPNRGGALRNLATAIHSRYEQKGNLKDLNEAIELHRGALALHPAPHLSRGDSLRSLASTLHTRFEQTGNFQDLEEAIELSREALVLRPTPHLERAMALNNLANLLKDQYKQTGIFTDLEEAITLHREALSLRPISHPDRSASLNNLALAVKNRYLKKGDFNDLEEMVELHRESLALVPTSSPVHGDALSNFAVAVRIRYEEKGDLKDLEEAIRSHKTVVSIWLPPHPDRGDALTDLAYLLAQNYMGTEGIADVNDDAFSLYQEASTYMFSSPLKRLHHTHTWAQQAAKHGHCSALPAYHATVDLLPQIAALHLDVVSRQKMLTTLQGVKLAGGAAACAIKQAEFNVAVEMLEASRSIFWTQALHLRTPLHHLEAADPQLALKLRQLAQQLELASFRDTSRTRGPDNQEKLIAVEAEGARCRQLNEDWEATVDQVRGLPGFKEFMRPKAIATLQQAAKSGPIVILTGTPENCSALVMTLSADVQHVPLPDLSLSQMYFYAELTQALSYPGFNINKFLRPRAVGQDAPEQSELVARLVAEREGEVNMSTDAVFRFLLGDLWKLIVKPVFKALKLGKSAHPSRLWWCPTGSFSFLPIHAAGIYSEDGTDCVSDYVISSYTPTITTLLDPPSHPAGPFKMTTVIQPYTEGYSSLPGCLDELKNIIDRVPGPWLTALGDKSQATVQTVLRHLRGSSIVHFACHGVQDLTHPLDSSLILSDGRLKVSEIMHGPETKTAEEIKRAMSLAFLSACETAKGDNITPDESIHLAATLLFVGFRSVVATMWTIQDEDGPKVADKFYEQLFKKCDPNANPPVLPDLTESAEALHYAVAELRKTPGISFRRWVPFVHYGL</sequence>
<dbReference type="Proteomes" id="UP001219525">
    <property type="component" value="Unassembled WGS sequence"/>
</dbReference>
<evidence type="ECO:0000259" key="1">
    <source>
        <dbReference type="Pfam" id="PF12770"/>
    </source>
</evidence>
<dbReference type="Pfam" id="PF12770">
    <property type="entry name" value="CHAT"/>
    <property type="match status" value="1"/>
</dbReference>
<gene>
    <name evidence="2" type="ORF">GGX14DRAFT_395704</name>
</gene>
<evidence type="ECO:0000313" key="3">
    <source>
        <dbReference type="Proteomes" id="UP001219525"/>
    </source>
</evidence>
<reference evidence="2" key="1">
    <citation type="submission" date="2023-03" db="EMBL/GenBank/DDBJ databases">
        <title>Massive genome expansion in bonnet fungi (Mycena s.s.) driven by repeated elements and novel gene families across ecological guilds.</title>
        <authorList>
            <consortium name="Lawrence Berkeley National Laboratory"/>
            <person name="Harder C.B."/>
            <person name="Miyauchi S."/>
            <person name="Viragh M."/>
            <person name="Kuo A."/>
            <person name="Thoen E."/>
            <person name="Andreopoulos B."/>
            <person name="Lu D."/>
            <person name="Skrede I."/>
            <person name="Drula E."/>
            <person name="Henrissat B."/>
            <person name="Morin E."/>
            <person name="Kohler A."/>
            <person name="Barry K."/>
            <person name="LaButti K."/>
            <person name="Morin E."/>
            <person name="Salamov A."/>
            <person name="Lipzen A."/>
            <person name="Mereny Z."/>
            <person name="Hegedus B."/>
            <person name="Baldrian P."/>
            <person name="Stursova M."/>
            <person name="Weitz H."/>
            <person name="Taylor A."/>
            <person name="Grigoriev I.V."/>
            <person name="Nagy L.G."/>
            <person name="Martin F."/>
            <person name="Kauserud H."/>
        </authorList>
    </citation>
    <scope>NUCLEOTIDE SEQUENCE</scope>
    <source>
        <strain evidence="2">9144</strain>
    </source>
</reference>
<dbReference type="SUPFAM" id="SSF81901">
    <property type="entry name" value="HCP-like"/>
    <property type="match status" value="2"/>
</dbReference>
<dbReference type="InterPro" id="IPR024983">
    <property type="entry name" value="CHAT_dom"/>
</dbReference>
<feature type="domain" description="CHAT" evidence="1">
    <location>
        <begin position="1087"/>
        <end position="1378"/>
    </location>
</feature>
<dbReference type="Gene3D" id="1.25.40.10">
    <property type="entry name" value="Tetratricopeptide repeat domain"/>
    <property type="match status" value="4"/>
</dbReference>
<dbReference type="EMBL" id="JARJCW010000033">
    <property type="protein sequence ID" value="KAJ7208554.1"/>
    <property type="molecule type" value="Genomic_DNA"/>
</dbReference>
<protein>
    <submittedName>
        <fullName evidence="2">CHAT domain-containing protein</fullName>
    </submittedName>
</protein>
<dbReference type="PANTHER" id="PTHR19959:SF119">
    <property type="entry name" value="FUNGAL LIPASE-LIKE DOMAIN-CONTAINING PROTEIN"/>
    <property type="match status" value="1"/>
</dbReference>
<dbReference type="PANTHER" id="PTHR19959">
    <property type="entry name" value="KINESIN LIGHT CHAIN"/>
    <property type="match status" value="1"/>
</dbReference>
<evidence type="ECO:0000313" key="2">
    <source>
        <dbReference type="EMBL" id="KAJ7208554.1"/>
    </source>
</evidence>
<keyword evidence="3" id="KW-1185">Reference proteome</keyword>
<accession>A0AAD6YE94</accession>